<accession>A0AC58GJQ2</accession>
<dbReference type="Proteomes" id="UP000000437">
    <property type="component" value="Chromosome 10"/>
</dbReference>
<protein>
    <submittedName>
        <fullName evidence="2">Disks large homolog 2 isoform X26</fullName>
    </submittedName>
</protein>
<gene>
    <name evidence="2" type="primary">dlg2</name>
    <name evidence="2" type="synonym">PSD-93</name>
</gene>
<dbReference type="RefSeq" id="XP_073769986.1">
    <property type="nucleotide sequence ID" value="XM_073913885.1"/>
</dbReference>
<organism evidence="1 2">
    <name type="scientific">Danio rerio</name>
    <name type="common">Zebrafish</name>
    <name type="synonym">Brachydanio rerio</name>
    <dbReference type="NCBI Taxonomy" id="7955"/>
    <lineage>
        <taxon>Eukaryota</taxon>
        <taxon>Metazoa</taxon>
        <taxon>Chordata</taxon>
        <taxon>Craniata</taxon>
        <taxon>Vertebrata</taxon>
        <taxon>Euteleostomi</taxon>
        <taxon>Actinopterygii</taxon>
        <taxon>Neopterygii</taxon>
        <taxon>Teleostei</taxon>
        <taxon>Ostariophysi</taxon>
        <taxon>Cypriniformes</taxon>
        <taxon>Danionidae</taxon>
        <taxon>Danioninae</taxon>
        <taxon>Danio</taxon>
    </lineage>
</organism>
<evidence type="ECO:0000313" key="2">
    <source>
        <dbReference type="RefSeq" id="XP_073769986.1"/>
    </source>
</evidence>
<reference evidence="2" key="1">
    <citation type="submission" date="2025-08" db="UniProtKB">
        <authorList>
            <consortium name="RefSeq"/>
        </authorList>
    </citation>
    <scope>IDENTIFICATION</scope>
    <source>
        <strain evidence="2">Tuebingen</strain>
        <tissue evidence="2">Fibroblasts and whole tissue</tissue>
    </source>
</reference>
<proteinExistence type="predicted"/>
<evidence type="ECO:0000313" key="1">
    <source>
        <dbReference type="Proteomes" id="UP000000437"/>
    </source>
</evidence>
<keyword evidence="1" id="KW-1185">Reference proteome</keyword>
<sequence>MPLRKRDTARAICLLEDYCSKLKKPEEQQLKTAILRVMDIFKSSLFQALIDIQEFYEVTLLNSQKSCEQKLVEVNHMAEQWEHTATNSTSPTEGPQPASTPPELKEDSRMELTVKEPAVGCANTEYRYQDDDSPPPEHSFPRLTNEVRAPELVHVSEKNLSEIENVHGYVSHSHISPLKPALVTRFDLTYPGVTAANYLASPAPIIVNTDTLESVPYVNGTEIEYEFEEITLERGNSGLGFSIAGGTDNPHIGDDPGIFITKIIPGGAAAEDGRLRVNDCILRVNESDVSEVSHSKAVEALKAAGSIVRLYVRRRRPMLETVTEIKLIKGPKGLGFSIAGGVGNQHIPGDNSIYVTKIIDGGAAQKDGRLQVGDRLLMVNNYTLEEVTHEEAVAILKNTSDVVYLKVGKPTSVYLSDPYGPPDITHSFSPAMENHISSPGNNGTLEYKSSLPPISPGRYSPLPKHLLGEEDINRNPSLDEMEGHRFDSQHFQLREPRKIVLHKGSTGLGFNIVGGEDGEGIFVSFILAGGPADLSGELRRGDQILSVNGIDLRGATHEQAAAALKGAGQTVTIIAQYRPEEYGRFEAKIHDLREQMMNHSMSSGSGSLRTNQKRSLYVRALFDYERAKDSGLPSQGLSFRYGDILHVINASDDEWWQARRVTPEGDSEEMGVIPSKRRVERKERARLKTVKFNAKPGSLDSKGSFSEKRRKNFIFSRKFPFYKNKDADEQDGSDSERSQEELILSYEPVIRQEINYARPVIILGPMKDRINDDLISEFPDKFGSCVPPANSSDQEDTTRPKRDYEVDGRDYHFMASREQMEKDIQEHKFIEAGQYNDNLYGTSVQSVKYVAERGKHCILDVSGNAIKRLQVAQLYPIAIFIKPRSIESLMEMNKRLTEEQAKKTYDRAMKLEQEFGEYFTALVQGDTLEDIYNQCKMVIEEQSGPYIWIPSKEKL</sequence>
<name>A0AC58GJQ2_DANRE</name>